<dbReference type="Pfam" id="PF01261">
    <property type="entry name" value="AP_endonuc_2"/>
    <property type="match status" value="1"/>
</dbReference>
<keyword evidence="6" id="KW-0862">Zinc</keyword>
<dbReference type="PANTHER" id="PTHR21445:SF0">
    <property type="entry name" value="APURINIC-APYRIMIDINIC ENDONUCLEASE"/>
    <property type="match status" value="1"/>
</dbReference>
<dbReference type="InterPro" id="IPR001719">
    <property type="entry name" value="AP_endonuc_2"/>
</dbReference>
<dbReference type="SMART" id="SM00518">
    <property type="entry name" value="AP2Ec"/>
    <property type="match status" value="1"/>
</dbReference>
<sequence>MGTLVVILRQLAALRQVCTISSAARRRLGGMRIGAHVDPADPLAEAAARRAEVVQFFLADPQGWKDPQAREDAAALRDSDIDVFIHAPYVINVATPNNRIRIPSRKLLVSHAHAAAAIGARALIVHGGHVNKGDDLATGIDNWRKTFAYAAESGGFVTQILIENTAGGDNACARRFDALARLWDVIGEFGVGFCLDTCHAHAGGEDLVDVVDRVKAITGRIDLIHANDSKDGFDSGRDRHDNLGSGNIDPDLVVAAIRAAGAPAVVETPGGVTGQSADIAYLRERLNG</sequence>
<evidence type="ECO:0000256" key="5">
    <source>
        <dbReference type="ARBA" id="ARBA00022801"/>
    </source>
</evidence>
<dbReference type="InterPro" id="IPR018246">
    <property type="entry name" value="AP_endonuc_F2_Zn_BS"/>
</dbReference>
<dbReference type="Proteomes" id="UP001501570">
    <property type="component" value="Unassembled WGS sequence"/>
</dbReference>
<dbReference type="Gene3D" id="3.20.20.150">
    <property type="entry name" value="Divalent-metal-dependent TIM barrel enzymes"/>
    <property type="match status" value="1"/>
</dbReference>
<organism evidence="9 10">
    <name type="scientific">Rugosimonospora acidiphila</name>
    <dbReference type="NCBI Taxonomy" id="556531"/>
    <lineage>
        <taxon>Bacteria</taxon>
        <taxon>Bacillati</taxon>
        <taxon>Actinomycetota</taxon>
        <taxon>Actinomycetes</taxon>
        <taxon>Micromonosporales</taxon>
        <taxon>Micromonosporaceae</taxon>
        <taxon>Rugosimonospora</taxon>
    </lineage>
</organism>
<evidence type="ECO:0000256" key="1">
    <source>
        <dbReference type="ARBA" id="ARBA00001947"/>
    </source>
</evidence>
<evidence type="ECO:0000256" key="7">
    <source>
        <dbReference type="ARBA" id="ARBA00023204"/>
    </source>
</evidence>
<evidence type="ECO:0000256" key="6">
    <source>
        <dbReference type="ARBA" id="ARBA00022833"/>
    </source>
</evidence>
<dbReference type="PROSITE" id="PS00730">
    <property type="entry name" value="AP_NUCLEASE_F2_2"/>
    <property type="match status" value="1"/>
</dbReference>
<name>A0ABP9S0W6_9ACTN</name>
<gene>
    <name evidence="9" type="ORF">GCM10023322_41410</name>
</gene>
<dbReference type="NCBIfam" id="NF002198">
    <property type="entry name" value="PRK01060.1-3"/>
    <property type="match status" value="1"/>
</dbReference>
<dbReference type="PANTHER" id="PTHR21445">
    <property type="entry name" value="ENDONUCLEASE IV ENDODEOXYRIBONUCLEASE IV"/>
    <property type="match status" value="1"/>
</dbReference>
<dbReference type="EMBL" id="BAABJQ010000012">
    <property type="protein sequence ID" value="GAA5189155.1"/>
    <property type="molecule type" value="Genomic_DNA"/>
</dbReference>
<proteinExistence type="inferred from homology"/>
<dbReference type="PROSITE" id="PS51432">
    <property type="entry name" value="AP_NUCLEASE_F2_4"/>
    <property type="match status" value="1"/>
</dbReference>
<keyword evidence="5" id="KW-0378">Hydrolase</keyword>
<keyword evidence="3" id="KW-0479">Metal-binding</keyword>
<dbReference type="InterPro" id="IPR013022">
    <property type="entry name" value="Xyl_isomerase-like_TIM-brl"/>
</dbReference>
<comment type="cofactor">
    <cofactor evidence="1">
        <name>Zn(2+)</name>
        <dbReference type="ChEBI" id="CHEBI:29105"/>
    </cofactor>
</comment>
<dbReference type="InterPro" id="IPR036237">
    <property type="entry name" value="Xyl_isomerase-like_sf"/>
</dbReference>
<evidence type="ECO:0000313" key="9">
    <source>
        <dbReference type="EMBL" id="GAA5189155.1"/>
    </source>
</evidence>
<evidence type="ECO:0000256" key="4">
    <source>
        <dbReference type="ARBA" id="ARBA00022763"/>
    </source>
</evidence>
<dbReference type="SUPFAM" id="SSF51658">
    <property type="entry name" value="Xylose isomerase-like"/>
    <property type="match status" value="1"/>
</dbReference>
<feature type="domain" description="Xylose isomerase-like TIM barrel" evidence="8">
    <location>
        <begin position="51"/>
        <end position="284"/>
    </location>
</feature>
<protein>
    <submittedName>
        <fullName evidence="9">Deoxyribonuclease IV</fullName>
    </submittedName>
</protein>
<keyword evidence="7" id="KW-0234">DNA repair</keyword>
<comment type="similarity">
    <text evidence="2">Belongs to the AP endonuclease 2 family.</text>
</comment>
<keyword evidence="4" id="KW-0227">DNA damage</keyword>
<keyword evidence="10" id="KW-1185">Reference proteome</keyword>
<comment type="caution">
    <text evidence="9">The sequence shown here is derived from an EMBL/GenBank/DDBJ whole genome shotgun (WGS) entry which is preliminary data.</text>
</comment>
<reference evidence="10" key="1">
    <citation type="journal article" date="2019" name="Int. J. Syst. Evol. Microbiol.">
        <title>The Global Catalogue of Microorganisms (GCM) 10K type strain sequencing project: providing services to taxonomists for standard genome sequencing and annotation.</title>
        <authorList>
            <consortium name="The Broad Institute Genomics Platform"/>
            <consortium name="The Broad Institute Genome Sequencing Center for Infectious Disease"/>
            <person name="Wu L."/>
            <person name="Ma J."/>
        </authorList>
    </citation>
    <scope>NUCLEOTIDE SEQUENCE [LARGE SCALE GENOMIC DNA]</scope>
    <source>
        <strain evidence="10">JCM 18304</strain>
    </source>
</reference>
<evidence type="ECO:0000259" key="8">
    <source>
        <dbReference type="Pfam" id="PF01261"/>
    </source>
</evidence>
<evidence type="ECO:0000256" key="3">
    <source>
        <dbReference type="ARBA" id="ARBA00022723"/>
    </source>
</evidence>
<accession>A0ABP9S0W6</accession>
<evidence type="ECO:0000313" key="10">
    <source>
        <dbReference type="Proteomes" id="UP001501570"/>
    </source>
</evidence>
<evidence type="ECO:0000256" key="2">
    <source>
        <dbReference type="ARBA" id="ARBA00005340"/>
    </source>
</evidence>